<proteinExistence type="inferred from homology"/>
<organism evidence="10 11">
    <name type="scientific">Colobus angolensis palliatus</name>
    <name type="common">Peters' Angolan colobus</name>
    <dbReference type="NCBI Taxonomy" id="336983"/>
    <lineage>
        <taxon>Eukaryota</taxon>
        <taxon>Metazoa</taxon>
        <taxon>Chordata</taxon>
        <taxon>Craniata</taxon>
        <taxon>Vertebrata</taxon>
        <taxon>Euteleostomi</taxon>
        <taxon>Mammalia</taxon>
        <taxon>Eutheria</taxon>
        <taxon>Euarchontoglires</taxon>
        <taxon>Primates</taxon>
        <taxon>Haplorrhini</taxon>
        <taxon>Catarrhini</taxon>
        <taxon>Cercopithecidae</taxon>
        <taxon>Colobinae</taxon>
        <taxon>Colobus</taxon>
    </lineage>
</organism>
<protein>
    <recommendedName>
        <fullName evidence="3 7">TIMELESS-interacting protein</fullName>
    </recommendedName>
</protein>
<evidence type="ECO:0000256" key="6">
    <source>
        <dbReference type="ARBA" id="ARBA00023306"/>
    </source>
</evidence>
<accession>A0A2K5IHD9</accession>
<keyword evidence="5 7" id="KW-0539">Nucleus</keyword>
<reference evidence="10" key="1">
    <citation type="submission" date="2025-08" db="UniProtKB">
        <authorList>
            <consortium name="Ensembl"/>
        </authorList>
    </citation>
    <scope>IDENTIFICATION</scope>
</reference>
<evidence type="ECO:0000256" key="8">
    <source>
        <dbReference type="SAM" id="MobiDB-lite"/>
    </source>
</evidence>
<evidence type="ECO:0000256" key="1">
    <source>
        <dbReference type="ARBA" id="ARBA00004123"/>
    </source>
</evidence>
<evidence type="ECO:0000256" key="7">
    <source>
        <dbReference type="RuleBase" id="RU366049"/>
    </source>
</evidence>
<dbReference type="GO" id="GO:0000076">
    <property type="term" value="P:DNA replication checkpoint signaling"/>
    <property type="evidence" value="ECO:0007669"/>
    <property type="project" value="UniProtKB-UniRule"/>
</dbReference>
<dbReference type="GO" id="GO:0043111">
    <property type="term" value="P:replication fork arrest"/>
    <property type="evidence" value="ECO:0007669"/>
    <property type="project" value="TreeGrafter"/>
</dbReference>
<sequence>MLEPQENGMIDLPDYEHVEDETCPPFPPSVSPDRKDDEEAEPDEESGSGAPVPVPPKRTAKRNIPKLISERRLPALRHVFDKAKFKGKGHEAEDLKTLTRHMEHWAHRLFPKLQFEDCIDRVEYLGDEKEVQICLKQIRLDVPILPEDFISNNDEVVENNGRDVTATELDLFLTNSSESEMFASESSRSLTEEQQQKIERNKQLALERRQAKLLSNSQSLGNDMLMNTPRVNTDEDQKEESTRLREDMLDIPYNDAPANTLNEEEELKLEETLLDQFSQMCNSNLILHPEMLLNCYISFH</sequence>
<dbReference type="Proteomes" id="UP000233080">
    <property type="component" value="Unassembled WGS sequence"/>
</dbReference>
<dbReference type="Pfam" id="PF07962">
    <property type="entry name" value="Swi3"/>
    <property type="match status" value="1"/>
</dbReference>
<evidence type="ECO:0000313" key="10">
    <source>
        <dbReference type="Ensembl" id="ENSCANP00000015877.1"/>
    </source>
</evidence>
<comment type="subcellular location">
    <subcellularLocation>
        <location evidence="1 7">Nucleus</location>
    </subcellularLocation>
</comment>
<dbReference type="STRING" id="336983.ENSCANP00000015877"/>
<dbReference type="PANTHER" id="PTHR13220:SF13">
    <property type="entry name" value="TIMELESS-INTERACTING PROTEIN"/>
    <property type="match status" value="1"/>
</dbReference>
<feature type="region of interest" description="Disordered" evidence="8">
    <location>
        <begin position="220"/>
        <end position="241"/>
    </location>
</feature>
<comment type="similarity">
    <text evidence="2 7">Belongs to the CSM3 family.</text>
</comment>
<evidence type="ECO:0000313" key="11">
    <source>
        <dbReference type="Proteomes" id="UP000233080"/>
    </source>
</evidence>
<dbReference type="GO" id="GO:0006974">
    <property type="term" value="P:DNA damage response"/>
    <property type="evidence" value="ECO:0007669"/>
    <property type="project" value="UniProtKB-KW"/>
</dbReference>
<dbReference type="PANTHER" id="PTHR13220">
    <property type="entry name" value="TIMELESS INTERACTING-RELATED"/>
    <property type="match status" value="1"/>
</dbReference>
<evidence type="ECO:0000256" key="5">
    <source>
        <dbReference type="ARBA" id="ARBA00023242"/>
    </source>
</evidence>
<dbReference type="InterPro" id="IPR040038">
    <property type="entry name" value="TIPIN/Csm3/Swi3"/>
</dbReference>
<dbReference type="Ensembl" id="ENSCANT00000038813.1">
    <property type="protein sequence ID" value="ENSCANP00000015877.1"/>
    <property type="gene ID" value="ENSCANG00000031388.1"/>
</dbReference>
<dbReference type="GO" id="GO:0031297">
    <property type="term" value="P:replication fork processing"/>
    <property type="evidence" value="ECO:0007669"/>
    <property type="project" value="UniProtKB-UniRule"/>
</dbReference>
<evidence type="ECO:0000256" key="3">
    <source>
        <dbReference type="ARBA" id="ARBA00018750"/>
    </source>
</evidence>
<dbReference type="OMA" id="MNDQQDD"/>
<keyword evidence="6 7" id="KW-0131">Cell cycle</keyword>
<name>A0A2K5IHD9_COLAP</name>
<reference evidence="10" key="2">
    <citation type="submission" date="2025-09" db="UniProtKB">
        <authorList>
            <consortium name="Ensembl"/>
        </authorList>
    </citation>
    <scope>IDENTIFICATION</scope>
</reference>
<evidence type="ECO:0000256" key="4">
    <source>
        <dbReference type="ARBA" id="ARBA00022763"/>
    </source>
</evidence>
<dbReference type="InterPro" id="IPR012923">
    <property type="entry name" value="Csm3"/>
</dbReference>
<keyword evidence="11" id="KW-1185">Reference proteome</keyword>
<evidence type="ECO:0000259" key="9">
    <source>
        <dbReference type="Pfam" id="PF07962"/>
    </source>
</evidence>
<feature type="compositionally biased region" description="Basic and acidic residues" evidence="8">
    <location>
        <begin position="232"/>
        <end position="241"/>
    </location>
</feature>
<dbReference type="AlphaFoldDB" id="A0A2K5IHD9"/>
<dbReference type="GO" id="GO:0003677">
    <property type="term" value="F:DNA binding"/>
    <property type="evidence" value="ECO:0007669"/>
    <property type="project" value="TreeGrafter"/>
</dbReference>
<dbReference type="GO" id="GO:0031298">
    <property type="term" value="C:replication fork protection complex"/>
    <property type="evidence" value="ECO:0007669"/>
    <property type="project" value="TreeGrafter"/>
</dbReference>
<feature type="region of interest" description="Disordered" evidence="8">
    <location>
        <begin position="1"/>
        <end position="65"/>
    </location>
</feature>
<keyword evidence="4 7" id="KW-0227">DNA damage</keyword>
<evidence type="ECO:0000256" key="2">
    <source>
        <dbReference type="ARBA" id="ARBA00006075"/>
    </source>
</evidence>
<comment type="function">
    <text evidence="7">Plays an important role in the control of DNA replication and the maintenance of replication fork stability.</text>
</comment>
<feature type="domain" description="Chromosome segregation in meiosis protein 3" evidence="9">
    <location>
        <begin position="66"/>
        <end position="141"/>
    </location>
</feature>